<keyword evidence="5" id="KW-0418">Kinase</keyword>
<dbReference type="InterPro" id="IPR000629">
    <property type="entry name" value="RNA-helicase_DEAD-box_CS"/>
</dbReference>
<dbReference type="PROSITE" id="PS00039">
    <property type="entry name" value="DEAD_ATP_HELICASE"/>
    <property type="match status" value="1"/>
</dbReference>
<dbReference type="Pfam" id="PF00069">
    <property type="entry name" value="Pkinase"/>
    <property type="match status" value="1"/>
</dbReference>
<dbReference type="SMART" id="SM00220">
    <property type="entry name" value="S_TKc"/>
    <property type="match status" value="1"/>
</dbReference>
<dbReference type="GO" id="GO:0004674">
    <property type="term" value="F:protein serine/threonine kinase activity"/>
    <property type="evidence" value="ECO:0007669"/>
    <property type="project" value="UniProtKB-KW"/>
</dbReference>
<comment type="similarity">
    <text evidence="10">Belongs to the protein kinase superfamily. CMGC Ser/Thr protein kinase family.</text>
</comment>
<dbReference type="GO" id="GO:0003676">
    <property type="term" value="F:nucleic acid binding"/>
    <property type="evidence" value="ECO:0007669"/>
    <property type="project" value="InterPro"/>
</dbReference>
<evidence type="ECO:0000256" key="10">
    <source>
        <dbReference type="ARBA" id="ARBA00023596"/>
    </source>
</evidence>
<dbReference type="CDD" id="cd14135">
    <property type="entry name" value="STKc_PRP4"/>
    <property type="match status" value="1"/>
</dbReference>
<dbReference type="Pfam" id="PF00271">
    <property type="entry name" value="Helicase_C"/>
    <property type="match status" value="1"/>
</dbReference>
<dbReference type="GO" id="GO:0016787">
    <property type="term" value="F:hydrolase activity"/>
    <property type="evidence" value="ECO:0007669"/>
    <property type="project" value="UniProtKB-KW"/>
</dbReference>
<evidence type="ECO:0000256" key="13">
    <source>
        <dbReference type="SAM" id="MobiDB-lite"/>
    </source>
</evidence>
<dbReference type="GO" id="GO:0005634">
    <property type="term" value="C:nucleus"/>
    <property type="evidence" value="ECO:0007669"/>
    <property type="project" value="UniProtKB-SubCell"/>
</dbReference>
<evidence type="ECO:0000256" key="1">
    <source>
        <dbReference type="ARBA" id="ARBA00004123"/>
    </source>
</evidence>
<dbReference type="Gene3D" id="3.40.50.300">
    <property type="entry name" value="P-loop containing nucleotide triphosphate hydrolases"/>
    <property type="match status" value="2"/>
</dbReference>
<dbReference type="SMART" id="SM00490">
    <property type="entry name" value="HELICc"/>
    <property type="match status" value="1"/>
</dbReference>
<organism evidence="18 19">
    <name type="scientific">Malassezia obtusa</name>
    <dbReference type="NCBI Taxonomy" id="76774"/>
    <lineage>
        <taxon>Eukaryota</taxon>
        <taxon>Fungi</taxon>
        <taxon>Dikarya</taxon>
        <taxon>Basidiomycota</taxon>
        <taxon>Ustilaginomycotina</taxon>
        <taxon>Malasseziomycetes</taxon>
        <taxon>Malasseziales</taxon>
        <taxon>Malasseziaceae</taxon>
        <taxon>Malassezia</taxon>
    </lineage>
</organism>
<keyword evidence="19" id="KW-1185">Reference proteome</keyword>
<evidence type="ECO:0000259" key="14">
    <source>
        <dbReference type="PROSITE" id="PS50011"/>
    </source>
</evidence>
<comment type="subcellular location">
    <subcellularLocation>
        <location evidence="1">Nucleus</location>
    </subcellularLocation>
</comment>
<keyword evidence="6 18" id="KW-0378">Hydrolase</keyword>
<dbReference type="PROSITE" id="PS51195">
    <property type="entry name" value="Q_MOTIF"/>
    <property type="match status" value="1"/>
</dbReference>
<dbReference type="Proteomes" id="UP001214603">
    <property type="component" value="Chromosome 7"/>
</dbReference>
<keyword evidence="9" id="KW-0539">Nucleus</keyword>
<feature type="domain" description="Helicase C-terminal" evidence="16">
    <location>
        <begin position="638"/>
        <end position="784"/>
    </location>
</feature>
<dbReference type="GO" id="GO:0005524">
    <property type="term" value="F:ATP binding"/>
    <property type="evidence" value="ECO:0007669"/>
    <property type="project" value="UniProtKB-UniRule"/>
</dbReference>
<feature type="compositionally biased region" description="Gly residues" evidence="13">
    <location>
        <begin position="788"/>
        <end position="809"/>
    </location>
</feature>
<dbReference type="CDD" id="cd17966">
    <property type="entry name" value="DEADc_DDX5_DDX17"/>
    <property type="match status" value="1"/>
</dbReference>
<evidence type="ECO:0000256" key="6">
    <source>
        <dbReference type="ARBA" id="ARBA00022801"/>
    </source>
</evidence>
<feature type="region of interest" description="Disordered" evidence="13">
    <location>
        <begin position="788"/>
        <end position="828"/>
    </location>
</feature>
<dbReference type="PANTHER" id="PTHR47958">
    <property type="entry name" value="ATP-DEPENDENT RNA HELICASE DBP3"/>
    <property type="match status" value="1"/>
</dbReference>
<proteinExistence type="inferred from homology"/>
<dbReference type="Pfam" id="PF00270">
    <property type="entry name" value="DEAD"/>
    <property type="match status" value="1"/>
</dbReference>
<evidence type="ECO:0000313" key="18">
    <source>
        <dbReference type="EMBL" id="WFD04182.1"/>
    </source>
</evidence>
<dbReference type="SMART" id="SM00487">
    <property type="entry name" value="DEXDc"/>
    <property type="match status" value="1"/>
</dbReference>
<dbReference type="InterPro" id="IPR027417">
    <property type="entry name" value="P-loop_NTPase"/>
</dbReference>
<dbReference type="PROSITE" id="PS51194">
    <property type="entry name" value="HELICASE_CTER"/>
    <property type="match status" value="1"/>
</dbReference>
<dbReference type="FunFam" id="3.40.50.300:FF:000008">
    <property type="entry name" value="ATP-dependent RNA helicase RhlB"/>
    <property type="match status" value="1"/>
</dbReference>
<sequence>MPISQASEGLQDNWDDPDGYYRVILGEKLDRGRYQVFAILGRGMFAAVVRARDLHENGREVAIKIVRRQETMYKAGMKEIGMLQLLAAQDPDDKKHVVRLYRHFEHRGHLCMVFESLSLNLREIVKRFGKDVGLNLQAVRTYAQQVLLALAHLRQENIMHADIKPDNIMVNESKTLLKLCDLGSASSTNEMEITPYLVSRFYRAPEIILGQPYGCEMDMWSMGCTLYELATGKILFPGKTNNHMLLLMQQLKGRPTVKQLKKCQFASQHFEDNNTFLSVEVDKSTGQELVRRMNTSQPVETLRMRMLPGNTAKQLSMEELRQTQHLIDLLNRMLELDPAKRITPLEALAHPFQVAWDETQLIPFEKNFYKEDPRVAERSDREVEEFRRAKEMTLQGNNIPKPVETFEESGYPDYIMSEIRRMGFERPSAIQSQAWPIALSGRDLIAIAETGSGKTIGFALPGFVHIKAQPPLKYGDGPVALILAPTRELVVQIQNECNRFAGASRMRTAAVYGGVPKGPQIRDLQRGAEIVIAAPGRLIDMLEMGKTNLHRVTYLVMDEADRMLDMGFEPQIRKIIEQVRPDRQTLMFSATWPKEVQRLARDFLRDPVQVNIGSIGLAANHNVKQVIEVCTDFEKRGRLVKYLDQISQENAKVLVFTATKRIADELTKYLRQDGWPALATHGDKEQKERDWVLGEFKSGRSPIMVATAVASRGLDVKDIGYVINYDFPTNTEDYIHQIGRTGRAGRKGTAVTFFTSENAKSARELVSILREANQEIPRELEDMVQYRGGGGGGGRFRGRGRGFGGGRRFGGAPRSSGANNVSVGASRW</sequence>
<dbReference type="InterPro" id="IPR014001">
    <property type="entry name" value="Helicase_ATP-bd"/>
</dbReference>
<evidence type="ECO:0000256" key="2">
    <source>
        <dbReference type="ARBA" id="ARBA00022527"/>
    </source>
</evidence>
<dbReference type="InterPro" id="IPR011009">
    <property type="entry name" value="Kinase-like_dom_sf"/>
</dbReference>
<dbReference type="PROSITE" id="PS00108">
    <property type="entry name" value="PROTEIN_KINASE_ST"/>
    <property type="match status" value="1"/>
</dbReference>
<dbReference type="PROSITE" id="PS50011">
    <property type="entry name" value="PROTEIN_KINASE_DOM"/>
    <property type="match status" value="1"/>
</dbReference>
<evidence type="ECO:0000256" key="5">
    <source>
        <dbReference type="ARBA" id="ARBA00022777"/>
    </source>
</evidence>
<feature type="compositionally biased region" description="Polar residues" evidence="13">
    <location>
        <begin position="816"/>
        <end position="828"/>
    </location>
</feature>
<dbReference type="GO" id="GO:0045292">
    <property type="term" value="P:mRNA cis splicing, via spliceosome"/>
    <property type="evidence" value="ECO:0007669"/>
    <property type="project" value="InterPro"/>
</dbReference>
<keyword evidence="7 18" id="KW-0347">Helicase</keyword>
<dbReference type="EC" id="3.6.4.13" evidence="18"/>
<dbReference type="InterPro" id="IPR008271">
    <property type="entry name" value="Ser/Thr_kinase_AS"/>
</dbReference>
<dbReference type="Gene3D" id="1.10.510.10">
    <property type="entry name" value="Transferase(Phosphotransferase) domain 1"/>
    <property type="match status" value="1"/>
</dbReference>
<reference evidence="18" key="1">
    <citation type="submission" date="2023-03" db="EMBL/GenBank/DDBJ databases">
        <title>Mating type loci evolution in Malassezia.</title>
        <authorList>
            <person name="Coelho M.A."/>
        </authorList>
    </citation>
    <scope>NUCLEOTIDE SEQUENCE</scope>
    <source>
        <strain evidence="18">CBS 7876</strain>
    </source>
</reference>
<dbReference type="InterPro" id="IPR017441">
    <property type="entry name" value="Protein_kinase_ATP_BS"/>
</dbReference>
<dbReference type="GO" id="GO:0003724">
    <property type="term" value="F:RNA helicase activity"/>
    <property type="evidence" value="ECO:0007669"/>
    <property type="project" value="UniProtKB-EC"/>
</dbReference>
<feature type="binding site" evidence="12">
    <location>
        <position position="64"/>
    </location>
    <ligand>
        <name>ATP</name>
        <dbReference type="ChEBI" id="CHEBI:30616"/>
    </ligand>
</feature>
<keyword evidence="8 12" id="KW-0067">ATP-binding</keyword>
<keyword evidence="3" id="KW-0808">Transferase</keyword>
<evidence type="ECO:0000256" key="4">
    <source>
        <dbReference type="ARBA" id="ARBA00022741"/>
    </source>
</evidence>
<evidence type="ECO:0000259" key="17">
    <source>
        <dbReference type="PROSITE" id="PS51195"/>
    </source>
</evidence>
<gene>
    <name evidence="18" type="primary">DBP2</name>
    <name evidence="18" type="ORF">MOBT1_002887</name>
</gene>
<evidence type="ECO:0000256" key="9">
    <source>
        <dbReference type="ARBA" id="ARBA00023242"/>
    </source>
</evidence>
<feature type="domain" description="DEAD-box RNA helicase Q" evidence="17">
    <location>
        <begin position="404"/>
        <end position="432"/>
    </location>
</feature>
<dbReference type="PROSITE" id="PS51192">
    <property type="entry name" value="HELICASE_ATP_BIND_1"/>
    <property type="match status" value="1"/>
</dbReference>
<dbReference type="InterPro" id="IPR014014">
    <property type="entry name" value="RNA_helicase_DEAD_Q_motif"/>
</dbReference>
<dbReference type="CDD" id="cd18787">
    <property type="entry name" value="SF2_C_DEAD"/>
    <property type="match status" value="1"/>
</dbReference>
<evidence type="ECO:0000256" key="7">
    <source>
        <dbReference type="ARBA" id="ARBA00022806"/>
    </source>
</evidence>
<dbReference type="FunFam" id="3.40.50.300:FF:000079">
    <property type="entry name" value="probable ATP-dependent RNA helicase DDX17"/>
    <property type="match status" value="1"/>
</dbReference>
<keyword evidence="4 12" id="KW-0547">Nucleotide-binding</keyword>
<feature type="domain" description="Helicase ATP-binding" evidence="15">
    <location>
        <begin position="435"/>
        <end position="610"/>
    </location>
</feature>
<dbReference type="EMBL" id="CP119940">
    <property type="protein sequence ID" value="WFD04182.1"/>
    <property type="molecule type" value="Genomic_DNA"/>
</dbReference>
<evidence type="ECO:0000259" key="15">
    <source>
        <dbReference type="PROSITE" id="PS51192"/>
    </source>
</evidence>
<dbReference type="InterPro" id="IPR044092">
    <property type="entry name" value="STKc_PRP4"/>
</dbReference>
<accession>A0AAF0E619</accession>
<feature type="domain" description="Protein kinase" evidence="14">
    <location>
        <begin position="34"/>
        <end position="353"/>
    </location>
</feature>
<feature type="short sequence motif" description="Q motif" evidence="11">
    <location>
        <begin position="404"/>
        <end position="432"/>
    </location>
</feature>
<name>A0AAF0E619_9BASI</name>
<dbReference type="InterPro" id="IPR011545">
    <property type="entry name" value="DEAD/DEAH_box_helicase_dom"/>
</dbReference>
<dbReference type="AlphaFoldDB" id="A0AAF0E619"/>
<dbReference type="InterPro" id="IPR001650">
    <property type="entry name" value="Helicase_C-like"/>
</dbReference>
<dbReference type="SUPFAM" id="SSF52540">
    <property type="entry name" value="P-loop containing nucleoside triphosphate hydrolases"/>
    <property type="match status" value="1"/>
</dbReference>
<evidence type="ECO:0000259" key="16">
    <source>
        <dbReference type="PROSITE" id="PS51194"/>
    </source>
</evidence>
<evidence type="ECO:0000256" key="8">
    <source>
        <dbReference type="ARBA" id="ARBA00022840"/>
    </source>
</evidence>
<evidence type="ECO:0000313" key="19">
    <source>
        <dbReference type="Proteomes" id="UP001214603"/>
    </source>
</evidence>
<dbReference type="FunFam" id="1.10.510.10:FF:000078">
    <property type="entry name" value="Serine/threonine-protein kinase PRP4 homolog"/>
    <property type="match status" value="1"/>
</dbReference>
<evidence type="ECO:0000256" key="3">
    <source>
        <dbReference type="ARBA" id="ARBA00022679"/>
    </source>
</evidence>
<keyword evidence="2" id="KW-0723">Serine/threonine-protein kinase</keyword>
<dbReference type="SUPFAM" id="SSF56112">
    <property type="entry name" value="Protein kinase-like (PK-like)"/>
    <property type="match status" value="1"/>
</dbReference>
<dbReference type="Gene3D" id="3.30.200.20">
    <property type="entry name" value="Phosphorylase Kinase, domain 1"/>
    <property type="match status" value="1"/>
</dbReference>
<evidence type="ECO:0000256" key="11">
    <source>
        <dbReference type="PROSITE-ProRule" id="PRU00552"/>
    </source>
</evidence>
<dbReference type="InterPro" id="IPR000719">
    <property type="entry name" value="Prot_kinase_dom"/>
</dbReference>
<evidence type="ECO:0000256" key="12">
    <source>
        <dbReference type="PROSITE-ProRule" id="PRU10141"/>
    </source>
</evidence>
<protein>
    <submittedName>
        <fullName evidence="18">RNA helicase</fullName>
        <ecNumber evidence="18">3.6.4.13</ecNumber>
    </submittedName>
</protein>
<dbReference type="PROSITE" id="PS00107">
    <property type="entry name" value="PROTEIN_KINASE_ATP"/>
    <property type="match status" value="1"/>
</dbReference>